<keyword evidence="2" id="KW-1185">Reference proteome</keyword>
<accession>A0ACB8RKT8</accession>
<proteinExistence type="predicted"/>
<evidence type="ECO:0000313" key="1">
    <source>
        <dbReference type="EMBL" id="KAI0044545.1"/>
    </source>
</evidence>
<evidence type="ECO:0000313" key="2">
    <source>
        <dbReference type="Proteomes" id="UP000814033"/>
    </source>
</evidence>
<organism evidence="1 2">
    <name type="scientific">Auriscalpium vulgare</name>
    <dbReference type="NCBI Taxonomy" id="40419"/>
    <lineage>
        <taxon>Eukaryota</taxon>
        <taxon>Fungi</taxon>
        <taxon>Dikarya</taxon>
        <taxon>Basidiomycota</taxon>
        <taxon>Agaricomycotina</taxon>
        <taxon>Agaricomycetes</taxon>
        <taxon>Russulales</taxon>
        <taxon>Auriscalpiaceae</taxon>
        <taxon>Auriscalpium</taxon>
    </lineage>
</organism>
<sequence>MSHSFTEESLLPSSLPQQSDFGGFSGAQLEPTHGTYRTQGQTTPGTRNGLDEPASWTGANATLQPVAGSSRLPFSRSDATHDDLRAPTINFAENLPLFQDESYQPPDTIANWPRTPLSLPPLDITRYGRNLGPTLSPNSLADNALAAYPDPSSPRAHAASFLHSYDGHSTLGFPARSEFLNQDSGAATLRSGHATTEIASSRQYSLPTTMVSSHVSPYKDNFDAAYSVGIAHPHNLAVSPETGYERSLHGEEVPPTVTRRRRRRDSSGDPTDSVGVAHPEEHAIELPSRARKRQRKDCNSKTRVENDGPPAVVQHAGSEPVKDVELPAVATPATDAVSVAGSVKNGGKQTRDAEKNRDASRQVRFRRKNELRMIRPHLQIPASCTIEAAYVLAAERIVSIVEALWPLRAACDIAPDVLHAEAITRVS</sequence>
<reference evidence="1" key="2">
    <citation type="journal article" date="2022" name="New Phytol.">
        <title>Evolutionary transition to the ectomycorrhizal habit in the genomes of a hyperdiverse lineage of mushroom-forming fungi.</title>
        <authorList>
            <person name="Looney B."/>
            <person name="Miyauchi S."/>
            <person name="Morin E."/>
            <person name="Drula E."/>
            <person name="Courty P.E."/>
            <person name="Kohler A."/>
            <person name="Kuo A."/>
            <person name="LaButti K."/>
            <person name="Pangilinan J."/>
            <person name="Lipzen A."/>
            <person name="Riley R."/>
            <person name="Andreopoulos W."/>
            <person name="He G."/>
            <person name="Johnson J."/>
            <person name="Nolan M."/>
            <person name="Tritt A."/>
            <person name="Barry K.W."/>
            <person name="Grigoriev I.V."/>
            <person name="Nagy L.G."/>
            <person name="Hibbett D."/>
            <person name="Henrissat B."/>
            <person name="Matheny P.B."/>
            <person name="Labbe J."/>
            <person name="Martin F.M."/>
        </authorList>
    </citation>
    <scope>NUCLEOTIDE SEQUENCE</scope>
    <source>
        <strain evidence="1">FP105234-sp</strain>
    </source>
</reference>
<dbReference type="EMBL" id="MU275979">
    <property type="protein sequence ID" value="KAI0044545.1"/>
    <property type="molecule type" value="Genomic_DNA"/>
</dbReference>
<dbReference type="Proteomes" id="UP000814033">
    <property type="component" value="Unassembled WGS sequence"/>
</dbReference>
<name>A0ACB8RKT8_9AGAM</name>
<comment type="caution">
    <text evidence="1">The sequence shown here is derived from an EMBL/GenBank/DDBJ whole genome shotgun (WGS) entry which is preliminary data.</text>
</comment>
<reference evidence="1" key="1">
    <citation type="submission" date="2021-02" db="EMBL/GenBank/DDBJ databases">
        <authorList>
            <consortium name="DOE Joint Genome Institute"/>
            <person name="Ahrendt S."/>
            <person name="Looney B.P."/>
            <person name="Miyauchi S."/>
            <person name="Morin E."/>
            <person name="Drula E."/>
            <person name="Courty P.E."/>
            <person name="Chicoki N."/>
            <person name="Fauchery L."/>
            <person name="Kohler A."/>
            <person name="Kuo A."/>
            <person name="Labutti K."/>
            <person name="Pangilinan J."/>
            <person name="Lipzen A."/>
            <person name="Riley R."/>
            <person name="Andreopoulos W."/>
            <person name="He G."/>
            <person name="Johnson J."/>
            <person name="Barry K.W."/>
            <person name="Grigoriev I.V."/>
            <person name="Nagy L."/>
            <person name="Hibbett D."/>
            <person name="Henrissat B."/>
            <person name="Matheny P.B."/>
            <person name="Labbe J."/>
            <person name="Martin F."/>
        </authorList>
    </citation>
    <scope>NUCLEOTIDE SEQUENCE</scope>
    <source>
        <strain evidence="1">FP105234-sp</strain>
    </source>
</reference>
<protein>
    <submittedName>
        <fullName evidence="1">Uncharacterized protein</fullName>
    </submittedName>
</protein>
<gene>
    <name evidence="1" type="ORF">FA95DRAFT_249672</name>
</gene>